<gene>
    <name evidence="1" type="ORF">CALVIDRAFT_538752</name>
</gene>
<proteinExistence type="predicted"/>
<evidence type="ECO:0000313" key="1">
    <source>
        <dbReference type="EMBL" id="KZO94632.1"/>
    </source>
</evidence>
<dbReference type="AlphaFoldDB" id="A0A167KGN7"/>
<keyword evidence="2" id="KW-1185">Reference proteome</keyword>
<evidence type="ECO:0000313" key="2">
    <source>
        <dbReference type="Proteomes" id="UP000076738"/>
    </source>
</evidence>
<dbReference type="Proteomes" id="UP000076738">
    <property type="component" value="Unassembled WGS sequence"/>
</dbReference>
<organism evidence="1 2">
    <name type="scientific">Calocera viscosa (strain TUFC12733)</name>
    <dbReference type="NCBI Taxonomy" id="1330018"/>
    <lineage>
        <taxon>Eukaryota</taxon>
        <taxon>Fungi</taxon>
        <taxon>Dikarya</taxon>
        <taxon>Basidiomycota</taxon>
        <taxon>Agaricomycotina</taxon>
        <taxon>Dacrymycetes</taxon>
        <taxon>Dacrymycetales</taxon>
        <taxon>Dacrymycetaceae</taxon>
        <taxon>Calocera</taxon>
    </lineage>
</organism>
<sequence length="198" mass="21873">MSLATTNDRYSTQLLHDLALKPQSSRLKVLTFHLTFQEVPWQSIVCFTSLECLRIAKPSKDDFSVTGPFSLSSLTKKGDQGDGPPAWRLPMLHTLILEATATEIGVEDSCSSDSTSGQTHFGADMEACFKDRWAAAHGMEEIVAVLDIDMIGSNWKVEIRHSDRSNDSTKIIAHVDNRPATRYGASRCGCTRIFPTIP</sequence>
<protein>
    <submittedName>
        <fullName evidence="1">Uncharacterized protein</fullName>
    </submittedName>
</protein>
<name>A0A167KGN7_CALVF</name>
<accession>A0A167KGN7</accession>
<reference evidence="1 2" key="1">
    <citation type="journal article" date="2016" name="Mol. Biol. Evol.">
        <title>Comparative Genomics of Early-Diverging Mushroom-Forming Fungi Provides Insights into the Origins of Lignocellulose Decay Capabilities.</title>
        <authorList>
            <person name="Nagy L.G."/>
            <person name="Riley R."/>
            <person name="Tritt A."/>
            <person name="Adam C."/>
            <person name="Daum C."/>
            <person name="Floudas D."/>
            <person name="Sun H."/>
            <person name="Yadav J.S."/>
            <person name="Pangilinan J."/>
            <person name="Larsson K.H."/>
            <person name="Matsuura K."/>
            <person name="Barry K."/>
            <person name="Labutti K."/>
            <person name="Kuo R."/>
            <person name="Ohm R.A."/>
            <person name="Bhattacharya S.S."/>
            <person name="Shirouzu T."/>
            <person name="Yoshinaga Y."/>
            <person name="Martin F.M."/>
            <person name="Grigoriev I.V."/>
            <person name="Hibbett D.S."/>
        </authorList>
    </citation>
    <scope>NUCLEOTIDE SEQUENCE [LARGE SCALE GENOMIC DNA]</scope>
    <source>
        <strain evidence="1 2">TUFC12733</strain>
    </source>
</reference>
<dbReference type="EMBL" id="KV417293">
    <property type="protein sequence ID" value="KZO94632.1"/>
    <property type="molecule type" value="Genomic_DNA"/>
</dbReference>